<name>A0A918Q7F8_9BACT</name>
<dbReference type="InterPro" id="IPR036941">
    <property type="entry name" value="Rcpt_L-dom_sf"/>
</dbReference>
<dbReference type="PANTHER" id="PTHR31018:SF3">
    <property type="entry name" value="RECEPTOR PROTEIN-TYROSINE KINASE"/>
    <property type="match status" value="1"/>
</dbReference>
<dbReference type="Gene3D" id="3.80.20.20">
    <property type="entry name" value="Receptor L-domain"/>
    <property type="match status" value="1"/>
</dbReference>
<keyword evidence="4" id="KW-0732">Signal</keyword>
<keyword evidence="5" id="KW-0325">Glycoprotein</keyword>
<keyword evidence="8" id="KW-1185">Reference proteome</keyword>
<evidence type="ECO:0000256" key="2">
    <source>
        <dbReference type="ARBA" id="ARBA00022512"/>
    </source>
</evidence>
<dbReference type="Pfam" id="PF01030">
    <property type="entry name" value="Recep_L_domain"/>
    <property type="match status" value="1"/>
</dbReference>
<dbReference type="PANTHER" id="PTHR31018">
    <property type="entry name" value="SPORULATION-SPECIFIC PROTEIN-RELATED"/>
    <property type="match status" value="1"/>
</dbReference>
<feature type="domain" description="Receptor L-domain" evidence="6">
    <location>
        <begin position="53"/>
        <end position="141"/>
    </location>
</feature>
<keyword evidence="2" id="KW-0134">Cell wall</keyword>
<comment type="caution">
    <text evidence="7">The sequence shown here is derived from an EMBL/GenBank/DDBJ whole genome shotgun (WGS) entry which is preliminary data.</text>
</comment>
<accession>A0A918Q7F8</accession>
<dbReference type="InterPro" id="IPR051648">
    <property type="entry name" value="CWI-Assembly_Regulator"/>
</dbReference>
<dbReference type="RefSeq" id="WP_026236025.1">
    <property type="nucleotide sequence ID" value="NZ_BMWX01000006.1"/>
</dbReference>
<proteinExistence type="predicted"/>
<evidence type="ECO:0000256" key="3">
    <source>
        <dbReference type="ARBA" id="ARBA00022525"/>
    </source>
</evidence>
<comment type="subcellular location">
    <subcellularLocation>
        <location evidence="1">Secreted</location>
        <location evidence="1">Cell wall</location>
    </subcellularLocation>
</comment>
<protein>
    <recommendedName>
        <fullName evidence="6">Receptor L-domain domain-containing protein</fullName>
    </recommendedName>
</protein>
<gene>
    <name evidence="7" type="ORF">GCM10007049_31760</name>
</gene>
<evidence type="ECO:0000256" key="5">
    <source>
        <dbReference type="ARBA" id="ARBA00023180"/>
    </source>
</evidence>
<dbReference type="PROSITE" id="PS51257">
    <property type="entry name" value="PROKAR_LIPOPROTEIN"/>
    <property type="match status" value="1"/>
</dbReference>
<evidence type="ECO:0000259" key="6">
    <source>
        <dbReference type="Pfam" id="PF01030"/>
    </source>
</evidence>
<evidence type="ECO:0000313" key="8">
    <source>
        <dbReference type="Proteomes" id="UP000619457"/>
    </source>
</evidence>
<dbReference type="EMBL" id="BMWX01000006">
    <property type="protein sequence ID" value="GGZ36090.1"/>
    <property type="molecule type" value="Genomic_DNA"/>
</dbReference>
<dbReference type="Proteomes" id="UP000619457">
    <property type="component" value="Unassembled WGS sequence"/>
</dbReference>
<sequence length="224" mass="24678">MRPLLFLVFFTTVISCSYRDLTENFPQPTVWDGDLFLSSQAAIDDFKDTYVGINGDLSIEGVTGDIVDLSPLKNIRFVSGDFIIQNTENIKDLSGLSGLESVGGQFFIYRNRALESFQGLDNLKSVQGMFFISLNAKLQTMQGLQAMEQLGDMLYVFKNASLADLDGLQSIKEVEGNLSFSGNVQLSDFCALQSVLQSTTVNVLTENNAFNPTSNQILQGFCSQ</sequence>
<reference evidence="7" key="1">
    <citation type="journal article" date="2014" name="Int. J. Syst. Evol. Microbiol.">
        <title>Complete genome sequence of Corynebacterium casei LMG S-19264T (=DSM 44701T), isolated from a smear-ripened cheese.</title>
        <authorList>
            <consortium name="US DOE Joint Genome Institute (JGI-PGF)"/>
            <person name="Walter F."/>
            <person name="Albersmeier A."/>
            <person name="Kalinowski J."/>
            <person name="Ruckert C."/>
        </authorList>
    </citation>
    <scope>NUCLEOTIDE SEQUENCE</scope>
    <source>
        <strain evidence="7">KCTC 12368</strain>
    </source>
</reference>
<keyword evidence="3" id="KW-0964">Secreted</keyword>
<dbReference type="GO" id="GO:0030313">
    <property type="term" value="C:cell envelope"/>
    <property type="evidence" value="ECO:0007669"/>
    <property type="project" value="UniProtKB-SubCell"/>
</dbReference>
<organism evidence="7 8">
    <name type="scientific">Echinicola pacifica</name>
    <dbReference type="NCBI Taxonomy" id="346377"/>
    <lineage>
        <taxon>Bacteria</taxon>
        <taxon>Pseudomonadati</taxon>
        <taxon>Bacteroidota</taxon>
        <taxon>Cytophagia</taxon>
        <taxon>Cytophagales</taxon>
        <taxon>Cyclobacteriaceae</taxon>
        <taxon>Echinicola</taxon>
    </lineage>
</organism>
<evidence type="ECO:0000313" key="7">
    <source>
        <dbReference type="EMBL" id="GGZ36090.1"/>
    </source>
</evidence>
<reference evidence="7" key="2">
    <citation type="submission" date="2020-09" db="EMBL/GenBank/DDBJ databases">
        <authorList>
            <person name="Sun Q."/>
            <person name="Kim S."/>
        </authorList>
    </citation>
    <scope>NUCLEOTIDE SEQUENCE</scope>
    <source>
        <strain evidence="7">KCTC 12368</strain>
    </source>
</reference>
<evidence type="ECO:0000256" key="1">
    <source>
        <dbReference type="ARBA" id="ARBA00004191"/>
    </source>
</evidence>
<evidence type="ECO:0000256" key="4">
    <source>
        <dbReference type="ARBA" id="ARBA00022729"/>
    </source>
</evidence>
<dbReference type="InterPro" id="IPR000494">
    <property type="entry name" value="Rcpt_L-dom"/>
</dbReference>
<dbReference type="AlphaFoldDB" id="A0A918Q7F8"/>
<dbReference type="SUPFAM" id="SSF52058">
    <property type="entry name" value="L domain-like"/>
    <property type="match status" value="1"/>
</dbReference>